<feature type="compositionally biased region" description="Basic and acidic residues" evidence="1">
    <location>
        <begin position="743"/>
        <end position="767"/>
    </location>
</feature>
<keyword evidence="2" id="KW-1133">Transmembrane helix</keyword>
<keyword evidence="4" id="KW-0326">Glycosidase</keyword>
<sequence>MPKFLKITLYTLSAAVLLIIFTLIGILLFVDPNDYKNDITTAVHEATGRELIIDGDLELSVFPWLGLSLGQTRLGNAAGFGDQPMAQIEAVDIRIKLLPLLESQLEMKTVLLHGLQLNLARRTDGSSNWDDLTGQSAEATEAPAEKTPSTDESAPLPLAALAIGGIELSDARIVWDDQQGGQHITIDNLQLQTGALALGEPVDIHLSLDVETREPALRNHIEFSTRFDIDNAFQQLQLSDLQLTIDSQGEALPVSPLSLRLGAEIVANLDTQQATISDLQIDALGTELRGDIRLEQWQNGDARIHIDISDPQALASLLPADLSSQLVSESSLSMETLWSIDKQTATVKTLQIKAAGLQIDGNIEATQIIDAPQASGRFSIAEFSPRQLAASANIELPETSDPQVLNKASLSLAFDGSLDAIELQEFSLAADDTQLTGTATVSNFEQPAIRFKLAIDGIDVDRYLPPQPDTPPVPVPAGAAVEAAGLPLEPLRALDVDGRITIGKLKAANAQLADILLVLKAKGGQLHLHPLQANLYGGSYAGDIRMDVRSDTPKISLNEVIKNVQAGPLLKDINGDDPISGTANLQAKVTTLGSDPEAMMKTLNGSAQMQFLDGSVKGINIGHMLRSAQAKLKGKPAPPEELKQTDFAEVTASVSIADGVVTNKDLSAKTPLLRISGEGTVDLPKERLDYRLVSTIVNTTTGQAGKNLEQLRGLPIPIRIKGPFADPKISLDLKSVMNAKAKQKLDQQKKKLKEKTDKAVVKEREKAKEKVKEEVDKALKGLFR</sequence>
<keyword evidence="2" id="KW-0472">Membrane</keyword>
<feature type="region of interest" description="Disordered" evidence="1">
    <location>
        <begin position="127"/>
        <end position="153"/>
    </location>
</feature>
<feature type="transmembrane region" description="Helical" evidence="2">
    <location>
        <begin position="7"/>
        <end position="30"/>
    </location>
</feature>
<dbReference type="GO" id="GO:0090313">
    <property type="term" value="P:regulation of protein targeting to membrane"/>
    <property type="evidence" value="ECO:0007669"/>
    <property type="project" value="TreeGrafter"/>
</dbReference>
<feature type="domain" description="AsmA" evidence="3">
    <location>
        <begin position="1"/>
        <end position="666"/>
    </location>
</feature>
<evidence type="ECO:0000256" key="2">
    <source>
        <dbReference type="SAM" id="Phobius"/>
    </source>
</evidence>
<dbReference type="PANTHER" id="PTHR30441">
    <property type="entry name" value="DUF748 DOMAIN-CONTAINING PROTEIN"/>
    <property type="match status" value="1"/>
</dbReference>
<evidence type="ECO:0000256" key="1">
    <source>
        <dbReference type="SAM" id="MobiDB-lite"/>
    </source>
</evidence>
<dbReference type="GO" id="GO:0005886">
    <property type="term" value="C:plasma membrane"/>
    <property type="evidence" value="ECO:0007669"/>
    <property type="project" value="TreeGrafter"/>
</dbReference>
<feature type="region of interest" description="Disordered" evidence="1">
    <location>
        <begin position="742"/>
        <end position="767"/>
    </location>
</feature>
<protein>
    <submittedName>
        <fullName evidence="4">A/G-specific adenine glycosylase</fullName>
        <ecNumber evidence="4">3.2.2.-</ecNumber>
    </submittedName>
</protein>
<dbReference type="InterPro" id="IPR007844">
    <property type="entry name" value="AsmA"/>
</dbReference>
<evidence type="ECO:0000259" key="3">
    <source>
        <dbReference type="Pfam" id="PF05170"/>
    </source>
</evidence>
<keyword evidence="4" id="KW-0378">Hydrolase</keyword>
<proteinExistence type="predicted"/>
<name>A0A3B1BC53_9ZZZZ</name>
<reference evidence="4" key="1">
    <citation type="submission" date="2018-06" db="EMBL/GenBank/DDBJ databases">
        <authorList>
            <person name="Zhirakovskaya E."/>
        </authorList>
    </citation>
    <scope>NUCLEOTIDE SEQUENCE</scope>
</reference>
<accession>A0A3B1BC53</accession>
<feature type="compositionally biased region" description="Low complexity" evidence="1">
    <location>
        <begin position="136"/>
        <end position="153"/>
    </location>
</feature>
<organism evidence="4">
    <name type="scientific">hydrothermal vent metagenome</name>
    <dbReference type="NCBI Taxonomy" id="652676"/>
    <lineage>
        <taxon>unclassified sequences</taxon>
        <taxon>metagenomes</taxon>
        <taxon>ecological metagenomes</taxon>
    </lineage>
</organism>
<dbReference type="EC" id="3.2.2.-" evidence="4"/>
<dbReference type="AlphaFoldDB" id="A0A3B1BC53"/>
<dbReference type="EMBL" id="UOFU01000278">
    <property type="protein sequence ID" value="VAX02587.1"/>
    <property type="molecule type" value="Genomic_DNA"/>
</dbReference>
<gene>
    <name evidence="4" type="ORF">MNBD_GAMMA20-2010</name>
</gene>
<dbReference type="InterPro" id="IPR052894">
    <property type="entry name" value="AsmA-related"/>
</dbReference>
<evidence type="ECO:0000313" key="4">
    <source>
        <dbReference type="EMBL" id="VAX02587.1"/>
    </source>
</evidence>
<dbReference type="PANTHER" id="PTHR30441:SF4">
    <property type="entry name" value="PROTEIN ASMA"/>
    <property type="match status" value="1"/>
</dbReference>
<dbReference type="GO" id="GO:0016798">
    <property type="term" value="F:hydrolase activity, acting on glycosyl bonds"/>
    <property type="evidence" value="ECO:0007669"/>
    <property type="project" value="UniProtKB-KW"/>
</dbReference>
<dbReference type="Pfam" id="PF05170">
    <property type="entry name" value="AsmA"/>
    <property type="match status" value="1"/>
</dbReference>
<keyword evidence="2" id="KW-0812">Transmembrane</keyword>